<dbReference type="EMBL" id="CM016553">
    <property type="protein sequence ID" value="TKW35427.1"/>
    <property type="molecule type" value="Genomic_DNA"/>
</dbReference>
<keyword evidence="4" id="KW-0732">Signal</keyword>
<evidence type="ECO:0000256" key="3">
    <source>
        <dbReference type="ARBA" id="ARBA00023098"/>
    </source>
</evidence>
<sequence>MKTLFTAACFAFLLLNAAGVESRSRSRKCHCDDDDDDDYDSSNASYKLFVFGNSFADTGNVKKGDLKWETRAWYEPYGMSDAGHDNKPTGRFSDGMVQSDFLAKILGQDEAPPPERIRREDGVDLSSGMNFANSGGGVLVGWNLDKQIDVFRKLLRHGIIDKSHLNQSVALVAISDEDYEDFPSEAADQHKYIRNVTDGIIDGVRQLEDLGVDSVLVNLLPPLGCDPWNSRSNNYTKCAKDSITGVHNKHLTDKLGDDDSVLLLDLDTVFKSIIVPKTKKLFYHRHMPCCESLDEDGFCGQVDDDGNPQYTLCDKPDEHFYWDDTNPTQAGWKAVMEQLEGPIKEYLDI</sequence>
<keyword evidence="3" id="KW-0443">Lipid metabolism</keyword>
<accession>A0A4U6WCB1</accession>
<evidence type="ECO:0000256" key="1">
    <source>
        <dbReference type="ARBA" id="ARBA00008668"/>
    </source>
</evidence>
<organism evidence="5 6">
    <name type="scientific">Setaria viridis</name>
    <name type="common">Green bristlegrass</name>
    <name type="synonym">Setaria italica subsp. viridis</name>
    <dbReference type="NCBI Taxonomy" id="4556"/>
    <lineage>
        <taxon>Eukaryota</taxon>
        <taxon>Viridiplantae</taxon>
        <taxon>Streptophyta</taxon>
        <taxon>Embryophyta</taxon>
        <taxon>Tracheophyta</taxon>
        <taxon>Spermatophyta</taxon>
        <taxon>Magnoliopsida</taxon>
        <taxon>Liliopsida</taxon>
        <taxon>Poales</taxon>
        <taxon>Poaceae</taxon>
        <taxon>PACMAD clade</taxon>
        <taxon>Panicoideae</taxon>
        <taxon>Panicodae</taxon>
        <taxon>Paniceae</taxon>
        <taxon>Cenchrinae</taxon>
        <taxon>Setaria</taxon>
    </lineage>
</organism>
<protein>
    <recommendedName>
        <fullName evidence="7">SGNH hydrolase-type esterase domain-containing protein</fullName>
    </recommendedName>
</protein>
<dbReference type="Proteomes" id="UP000298652">
    <property type="component" value="Chromosome 2"/>
</dbReference>
<feature type="signal peptide" evidence="4">
    <location>
        <begin position="1"/>
        <end position="22"/>
    </location>
</feature>
<proteinExistence type="inferred from homology"/>
<comment type="similarity">
    <text evidence="1">Belongs to the 'GDSL' lipolytic enzyme family.</text>
</comment>
<feature type="chain" id="PRO_5020980255" description="SGNH hydrolase-type esterase domain-containing protein" evidence="4">
    <location>
        <begin position="23"/>
        <end position="349"/>
    </location>
</feature>
<evidence type="ECO:0000256" key="2">
    <source>
        <dbReference type="ARBA" id="ARBA00022801"/>
    </source>
</evidence>
<keyword evidence="6" id="KW-1185">Reference proteome</keyword>
<reference evidence="5" key="1">
    <citation type="submission" date="2019-03" db="EMBL/GenBank/DDBJ databases">
        <title>WGS assembly of Setaria viridis.</title>
        <authorList>
            <person name="Huang P."/>
            <person name="Jenkins J."/>
            <person name="Grimwood J."/>
            <person name="Barry K."/>
            <person name="Healey A."/>
            <person name="Mamidi S."/>
            <person name="Sreedasyam A."/>
            <person name="Shu S."/>
            <person name="Feldman M."/>
            <person name="Wu J."/>
            <person name="Yu Y."/>
            <person name="Chen C."/>
            <person name="Johnson J."/>
            <person name="Rokhsar D."/>
            <person name="Baxter I."/>
            <person name="Schmutz J."/>
            <person name="Brutnell T."/>
            <person name="Kellogg E."/>
        </authorList>
    </citation>
    <scope>NUCLEOTIDE SEQUENCE [LARGE SCALE GENOMIC DNA]</scope>
</reference>
<evidence type="ECO:0000313" key="6">
    <source>
        <dbReference type="Proteomes" id="UP000298652"/>
    </source>
</evidence>
<dbReference type="Gene3D" id="3.40.50.1110">
    <property type="entry name" value="SGNH hydrolase"/>
    <property type="match status" value="1"/>
</dbReference>
<dbReference type="AlphaFoldDB" id="A0A4U6WCB1"/>
<dbReference type="GO" id="GO:0006629">
    <property type="term" value="P:lipid metabolic process"/>
    <property type="evidence" value="ECO:0007669"/>
    <property type="project" value="UniProtKB-KW"/>
</dbReference>
<evidence type="ECO:0000313" key="5">
    <source>
        <dbReference type="EMBL" id="TKW35427.1"/>
    </source>
</evidence>
<dbReference type="InterPro" id="IPR036514">
    <property type="entry name" value="SGNH_hydro_sf"/>
</dbReference>
<evidence type="ECO:0008006" key="7">
    <source>
        <dbReference type="Google" id="ProtNLM"/>
    </source>
</evidence>
<dbReference type="InterPro" id="IPR001087">
    <property type="entry name" value="GDSL"/>
</dbReference>
<dbReference type="Gramene" id="TKW35427">
    <property type="protein sequence ID" value="TKW35427"/>
    <property type="gene ID" value="SEVIR_2G371500v2"/>
</dbReference>
<gene>
    <name evidence="5" type="ORF">SEVIR_2G371500v2</name>
</gene>
<keyword evidence="2" id="KW-0378">Hydrolase</keyword>
<dbReference type="PANTHER" id="PTHR46020">
    <property type="entry name" value="OSJNBB0059K02.9 PROTEIN"/>
    <property type="match status" value="1"/>
</dbReference>
<name>A0A4U6WCB1_SETVI</name>
<dbReference type="GO" id="GO:0016788">
    <property type="term" value="F:hydrolase activity, acting on ester bonds"/>
    <property type="evidence" value="ECO:0007669"/>
    <property type="project" value="InterPro"/>
</dbReference>
<evidence type="ECO:0000256" key="4">
    <source>
        <dbReference type="SAM" id="SignalP"/>
    </source>
</evidence>
<dbReference type="Pfam" id="PF00657">
    <property type="entry name" value="Lipase_GDSL"/>
    <property type="match status" value="1"/>
</dbReference>
<dbReference type="PANTHER" id="PTHR46020:SF4">
    <property type="entry name" value="OS04G0650200 PROTEIN"/>
    <property type="match status" value="1"/>
</dbReference>
<dbReference type="OMA" id="WETRAWY"/>